<sequence>MEKQYSVLRLLLAFFLLYMAWPYIQVQGEQVASYFWLGWLVFFLFVVGANLADLLRISRQPALEEERKLKKRQQSV</sequence>
<feature type="transmembrane region" description="Helical" evidence="1">
    <location>
        <begin position="36"/>
        <end position="55"/>
    </location>
</feature>
<organism evidence="2 3">
    <name type="scientific">Pontibacillus litoralis JSM 072002</name>
    <dbReference type="NCBI Taxonomy" id="1385512"/>
    <lineage>
        <taxon>Bacteria</taxon>
        <taxon>Bacillati</taxon>
        <taxon>Bacillota</taxon>
        <taxon>Bacilli</taxon>
        <taxon>Bacillales</taxon>
        <taxon>Bacillaceae</taxon>
        <taxon>Pontibacillus</taxon>
    </lineage>
</organism>
<reference evidence="2 3" key="1">
    <citation type="submission" date="2013-08" db="EMBL/GenBank/DDBJ databases">
        <authorList>
            <person name="Huang J."/>
            <person name="Wang G."/>
        </authorList>
    </citation>
    <scope>NUCLEOTIDE SEQUENCE [LARGE SCALE GENOMIC DNA]</scope>
    <source>
        <strain evidence="2 3">JSM 072002</strain>
    </source>
</reference>
<accession>A0A0A5GAS2</accession>
<feature type="transmembrane region" description="Helical" evidence="1">
    <location>
        <begin position="7"/>
        <end position="24"/>
    </location>
</feature>
<keyword evidence="1" id="KW-1133">Transmembrane helix</keyword>
<dbReference type="AlphaFoldDB" id="A0A0A5GAS2"/>
<keyword evidence="3" id="KW-1185">Reference proteome</keyword>
<keyword evidence="1" id="KW-0472">Membrane</keyword>
<name>A0A0A5GAS2_9BACI</name>
<dbReference type="eggNOG" id="ENOG50338I9">
    <property type="taxonomic scope" value="Bacteria"/>
</dbReference>
<keyword evidence="1" id="KW-0812">Transmembrane</keyword>
<proteinExistence type="predicted"/>
<dbReference type="Proteomes" id="UP000030401">
    <property type="component" value="Unassembled WGS sequence"/>
</dbReference>
<evidence type="ECO:0000313" key="2">
    <source>
        <dbReference type="EMBL" id="KGX89109.1"/>
    </source>
</evidence>
<protein>
    <submittedName>
        <fullName evidence="2">Uncharacterized protein</fullName>
    </submittedName>
</protein>
<evidence type="ECO:0000256" key="1">
    <source>
        <dbReference type="SAM" id="Phobius"/>
    </source>
</evidence>
<comment type="caution">
    <text evidence="2">The sequence shown here is derived from an EMBL/GenBank/DDBJ whole genome shotgun (WGS) entry which is preliminary data.</text>
</comment>
<dbReference type="RefSeq" id="WP_036831471.1">
    <property type="nucleotide sequence ID" value="NZ_AVPG01000001.1"/>
</dbReference>
<dbReference type="STRING" id="1385512.N784_01920"/>
<evidence type="ECO:0000313" key="3">
    <source>
        <dbReference type="Proteomes" id="UP000030401"/>
    </source>
</evidence>
<gene>
    <name evidence="2" type="ORF">N784_01920</name>
</gene>
<dbReference type="EMBL" id="AVPG01000001">
    <property type="protein sequence ID" value="KGX89109.1"/>
    <property type="molecule type" value="Genomic_DNA"/>
</dbReference>